<organism evidence="3 4">
    <name type="scientific">Amycolatopsis suaedae</name>
    <dbReference type="NCBI Taxonomy" id="2510978"/>
    <lineage>
        <taxon>Bacteria</taxon>
        <taxon>Bacillati</taxon>
        <taxon>Actinomycetota</taxon>
        <taxon>Actinomycetes</taxon>
        <taxon>Pseudonocardiales</taxon>
        <taxon>Pseudonocardiaceae</taxon>
        <taxon>Amycolatopsis</taxon>
    </lineage>
</organism>
<dbReference type="RefSeq" id="WP_130474502.1">
    <property type="nucleotide sequence ID" value="NZ_SFCC01000003.1"/>
</dbReference>
<evidence type="ECO:0000313" key="4">
    <source>
        <dbReference type="Proteomes" id="UP000292003"/>
    </source>
</evidence>
<dbReference type="EMBL" id="SFCC01000003">
    <property type="protein sequence ID" value="RZQ64703.1"/>
    <property type="molecule type" value="Genomic_DNA"/>
</dbReference>
<evidence type="ECO:0000259" key="2">
    <source>
        <dbReference type="Pfam" id="PF01345"/>
    </source>
</evidence>
<evidence type="ECO:0000256" key="1">
    <source>
        <dbReference type="SAM" id="SignalP"/>
    </source>
</evidence>
<feature type="signal peptide" evidence="1">
    <location>
        <begin position="1"/>
        <end position="27"/>
    </location>
</feature>
<reference evidence="3 4" key="1">
    <citation type="submission" date="2019-02" db="EMBL/GenBank/DDBJ databases">
        <title>Draft genome sequence of Amycolatopsis sp. 8-3EHSu isolated from roots of Suaeda maritima.</title>
        <authorList>
            <person name="Duangmal K."/>
            <person name="Chantavorakit T."/>
        </authorList>
    </citation>
    <scope>NUCLEOTIDE SEQUENCE [LARGE SCALE GENOMIC DNA]</scope>
    <source>
        <strain evidence="3 4">8-3EHSu</strain>
    </source>
</reference>
<comment type="caution">
    <text evidence="3">The sequence shown here is derived from an EMBL/GenBank/DDBJ whole genome shotgun (WGS) entry which is preliminary data.</text>
</comment>
<dbReference type="Pfam" id="PF01345">
    <property type="entry name" value="DUF11"/>
    <property type="match status" value="1"/>
</dbReference>
<keyword evidence="1" id="KW-0732">Signal</keyword>
<sequence length="278" mass="27221">MAVSQSLRRAAALSVLAGALTVAPAQAAADEVTLAVAPATAHPGGTVTVTVTVTNVNAFSVLHPTARVFGANGFTTLAGCTGAVSCSTVDSAGYQGVLAEALSGGESATVTFTLAVSPDAPDTGVVLQGQLAGSNYASERVSGPRLTVDARTDAGVGIAVTPRPGLLGGRFDVAVRLSGNGPDPLRSATVTASLPPGMSATAGPGCVPGRGTATCTFGAVPVGGSAEARFSVPFGLLTVGLPVTFTATRTATVPEDVNPGNDRASTTCTVITPLLVSC</sequence>
<dbReference type="Proteomes" id="UP000292003">
    <property type="component" value="Unassembled WGS sequence"/>
</dbReference>
<feature type="domain" description="DUF11" evidence="2">
    <location>
        <begin position="166"/>
        <end position="267"/>
    </location>
</feature>
<feature type="chain" id="PRO_5020345452" description="DUF11 domain-containing protein" evidence="1">
    <location>
        <begin position="28"/>
        <end position="278"/>
    </location>
</feature>
<evidence type="ECO:0000313" key="3">
    <source>
        <dbReference type="EMBL" id="RZQ64703.1"/>
    </source>
</evidence>
<gene>
    <name evidence="3" type="ORF">EWH70_07370</name>
</gene>
<accession>A0A4Q7JDJ2</accession>
<proteinExistence type="predicted"/>
<protein>
    <recommendedName>
        <fullName evidence="2">DUF11 domain-containing protein</fullName>
    </recommendedName>
</protein>
<dbReference type="AlphaFoldDB" id="A0A4Q7JDJ2"/>
<keyword evidence="4" id="KW-1185">Reference proteome</keyword>
<dbReference type="OrthoDB" id="3666463at2"/>
<dbReference type="InterPro" id="IPR001434">
    <property type="entry name" value="OmcB-like_DUF11"/>
</dbReference>
<name>A0A4Q7JDJ2_9PSEU</name>